<dbReference type="AlphaFoldDB" id="W1NPX4"/>
<sequence length="135" mass="14644">MAPKIGDHLSLVEERLADFDAQLATSEETAQALSIRLDLLMAAQEEHAGNWGTWLGDLEAEVVSLKDVFKDNLKTLNEELSLVKRTLSNSSGALDTTRVKVSELKPFGRASYKGVRKLPLGYSAILAVVLCCPGS</sequence>
<evidence type="ECO:0000313" key="2">
    <source>
        <dbReference type="Proteomes" id="UP000017836"/>
    </source>
</evidence>
<protein>
    <submittedName>
        <fullName evidence="1">Uncharacterized protein</fullName>
    </submittedName>
</protein>
<dbReference type="HOGENOM" id="CLU_1888582_0_0_1"/>
<accession>W1NPX4</accession>
<gene>
    <name evidence="1" type="ORF">AMTR_s00116p00087210</name>
</gene>
<organism evidence="1 2">
    <name type="scientific">Amborella trichopoda</name>
    <dbReference type="NCBI Taxonomy" id="13333"/>
    <lineage>
        <taxon>Eukaryota</taxon>
        <taxon>Viridiplantae</taxon>
        <taxon>Streptophyta</taxon>
        <taxon>Embryophyta</taxon>
        <taxon>Tracheophyta</taxon>
        <taxon>Spermatophyta</taxon>
        <taxon>Magnoliopsida</taxon>
        <taxon>Amborellales</taxon>
        <taxon>Amborellaceae</taxon>
        <taxon>Amborella</taxon>
    </lineage>
</organism>
<name>W1NPX4_AMBTC</name>
<dbReference type="EMBL" id="KI395851">
    <property type="protein sequence ID" value="ERM97772.1"/>
    <property type="molecule type" value="Genomic_DNA"/>
</dbReference>
<evidence type="ECO:0000313" key="1">
    <source>
        <dbReference type="EMBL" id="ERM97772.1"/>
    </source>
</evidence>
<dbReference type="Gramene" id="ERM97772">
    <property type="protein sequence ID" value="ERM97772"/>
    <property type="gene ID" value="AMTR_s00116p00087210"/>
</dbReference>
<reference evidence="2" key="1">
    <citation type="journal article" date="2013" name="Science">
        <title>The Amborella genome and the evolution of flowering plants.</title>
        <authorList>
            <consortium name="Amborella Genome Project"/>
        </authorList>
    </citation>
    <scope>NUCLEOTIDE SEQUENCE [LARGE SCALE GENOMIC DNA]</scope>
</reference>
<keyword evidence="2" id="KW-1185">Reference proteome</keyword>
<proteinExistence type="predicted"/>
<dbReference type="Proteomes" id="UP000017836">
    <property type="component" value="Unassembled WGS sequence"/>
</dbReference>